<keyword evidence="3" id="KW-1185">Reference proteome</keyword>
<name>A0A545U8T3_9GAMM</name>
<comment type="caution">
    <text evidence="2">The sequence shown here is derived from an EMBL/GenBank/DDBJ whole genome shotgun (WGS) entry which is preliminary data.</text>
</comment>
<keyword evidence="1" id="KW-0812">Transmembrane</keyword>
<protein>
    <submittedName>
        <fullName evidence="2">Uncharacterized protein</fullName>
    </submittedName>
</protein>
<keyword evidence="1" id="KW-0472">Membrane</keyword>
<evidence type="ECO:0000256" key="1">
    <source>
        <dbReference type="SAM" id="Phobius"/>
    </source>
</evidence>
<dbReference type="OrthoDB" id="9838656at2"/>
<dbReference type="EMBL" id="VIKS01000011">
    <property type="protein sequence ID" value="TQV85881.1"/>
    <property type="molecule type" value="Genomic_DNA"/>
</dbReference>
<gene>
    <name evidence="2" type="ORF">FLL46_18330</name>
</gene>
<feature type="transmembrane region" description="Helical" evidence="1">
    <location>
        <begin position="12"/>
        <end position="29"/>
    </location>
</feature>
<dbReference type="RefSeq" id="WP_142932800.1">
    <property type="nucleotide sequence ID" value="NZ_ML660167.1"/>
</dbReference>
<feature type="transmembrane region" description="Helical" evidence="1">
    <location>
        <begin position="204"/>
        <end position="226"/>
    </location>
</feature>
<evidence type="ECO:0000313" key="3">
    <source>
        <dbReference type="Proteomes" id="UP000315439"/>
    </source>
</evidence>
<keyword evidence="1" id="KW-1133">Transmembrane helix</keyword>
<organism evidence="2 3">
    <name type="scientific">Aliikangiella coralliicola</name>
    <dbReference type="NCBI Taxonomy" id="2592383"/>
    <lineage>
        <taxon>Bacteria</taxon>
        <taxon>Pseudomonadati</taxon>
        <taxon>Pseudomonadota</taxon>
        <taxon>Gammaproteobacteria</taxon>
        <taxon>Oceanospirillales</taxon>
        <taxon>Pleioneaceae</taxon>
        <taxon>Aliikangiella</taxon>
    </lineage>
</organism>
<evidence type="ECO:0000313" key="2">
    <source>
        <dbReference type="EMBL" id="TQV85881.1"/>
    </source>
</evidence>
<dbReference type="Proteomes" id="UP000315439">
    <property type="component" value="Unassembled WGS sequence"/>
</dbReference>
<reference evidence="2 3" key="1">
    <citation type="submission" date="2019-07" db="EMBL/GenBank/DDBJ databases">
        <title>Draft genome for Aliikangiella sp. M105.</title>
        <authorList>
            <person name="Wang G."/>
        </authorList>
    </citation>
    <scope>NUCLEOTIDE SEQUENCE [LARGE SCALE GENOMIC DNA]</scope>
    <source>
        <strain evidence="2 3">M105</strain>
    </source>
</reference>
<feature type="transmembrane region" description="Helical" evidence="1">
    <location>
        <begin position="49"/>
        <end position="72"/>
    </location>
</feature>
<accession>A0A545U8T3</accession>
<feature type="transmembrane region" description="Helical" evidence="1">
    <location>
        <begin position="157"/>
        <end position="184"/>
    </location>
</feature>
<dbReference type="AlphaFoldDB" id="A0A545U8T3"/>
<proteinExistence type="predicted"/>
<sequence length="335" mass="37649">MSNVYTYLKDAFLVLAPLLLIELFLRSVYQIGQLKLAIWWFKNYDTVDYLGVLVIAFFFTYFSFFATFGHIFQAASLAFHGETHTLIYIGEKSKNKGLYVSPDNLKSPPIEYSDSSDSYNYSFSTLFTKTQFKRDKGTDRLGSTVESFSAMSLLSSFLVGLAMLLPLVGVLHTLAYPIVIELGVSGFNSSLSTLDAFQAMLKPWGLSIGKLVAINIAIFILVMIVVKLPGRSIGKQVFDLPSSIRTGETISGIPVEIEREINISRNLNGGTEETDTGFRTIVFQFTQDFPQPVYVSVYYDSRQFPGLEDRAYEHIKSQSPLQLKIMEDLKIEVID</sequence>